<protein>
    <submittedName>
        <fullName evidence="1">Testis-expressed protein 47-like</fullName>
    </submittedName>
</protein>
<evidence type="ECO:0000313" key="2">
    <source>
        <dbReference type="Proteomes" id="UP000694397"/>
    </source>
</evidence>
<evidence type="ECO:0000313" key="1">
    <source>
        <dbReference type="Ensembl" id="ENSSFOP00015033294.2"/>
    </source>
</evidence>
<dbReference type="Proteomes" id="UP000694397">
    <property type="component" value="Chromosome 20"/>
</dbReference>
<name>A0A8C9SJT6_SCLFO</name>
<organism evidence="1 2">
    <name type="scientific">Scleropages formosus</name>
    <name type="common">Asian bonytongue</name>
    <name type="synonym">Osteoglossum formosum</name>
    <dbReference type="NCBI Taxonomy" id="113540"/>
    <lineage>
        <taxon>Eukaryota</taxon>
        <taxon>Metazoa</taxon>
        <taxon>Chordata</taxon>
        <taxon>Craniata</taxon>
        <taxon>Vertebrata</taxon>
        <taxon>Euteleostomi</taxon>
        <taxon>Actinopterygii</taxon>
        <taxon>Neopterygii</taxon>
        <taxon>Teleostei</taxon>
        <taxon>Osteoglossocephala</taxon>
        <taxon>Osteoglossomorpha</taxon>
        <taxon>Osteoglossiformes</taxon>
        <taxon>Osteoglossidae</taxon>
        <taxon>Scleropages</taxon>
    </lineage>
</organism>
<reference evidence="1" key="3">
    <citation type="submission" date="2025-09" db="UniProtKB">
        <authorList>
            <consortium name="Ensembl"/>
        </authorList>
    </citation>
    <scope>IDENTIFICATION</scope>
</reference>
<dbReference type="Pfam" id="PF24787">
    <property type="entry name" value="TEX47"/>
    <property type="match status" value="1"/>
</dbReference>
<gene>
    <name evidence="1" type="primary">LOC108939949</name>
</gene>
<dbReference type="OrthoDB" id="548795at2759"/>
<dbReference type="InterPro" id="IPR055308">
    <property type="entry name" value="TEX47-like"/>
</dbReference>
<dbReference type="PANTHER" id="PTHR34035:SF1">
    <property type="entry name" value="TESTIS-EXPRESSED PROTEIN 47"/>
    <property type="match status" value="1"/>
</dbReference>
<keyword evidence="2" id="KW-1185">Reference proteome</keyword>
<proteinExistence type="predicted"/>
<dbReference type="PANTHER" id="PTHR34035">
    <property type="entry name" value="TESTIS-EXPRESSED PROTEIN 47"/>
    <property type="match status" value="1"/>
</dbReference>
<dbReference type="GeneTree" id="ENSGT01010000226408"/>
<sequence length="235" mass="26760">MVYVATKRGRRTTDDRTTSITEYYEQFISKFQKNPQTEGVTGTLLLYPNCFIHSLEKHTSLCYSSFLKDVKILVISYCLPRRMFHTWMYRSFNLPSSLQDASPQTQPVELLVTDCLSILYKLCTQLMSRKDTCPKPEEPERIMLVEEETIMYLCRSTTLLSPSDFLKGYAKPVDILMDSGNYQIVVCILIVAQQSVVALKIVFIFRNSVAHSTSTLLVASTEDRSGSHTVLLALV</sequence>
<accession>A0A8C9SJT6</accession>
<dbReference type="AlphaFoldDB" id="A0A8C9SJT6"/>
<dbReference type="Ensembl" id="ENSSFOT00015033661.2">
    <property type="protein sequence ID" value="ENSSFOP00015033294.2"/>
    <property type="gene ID" value="ENSSFOG00015021243.2"/>
</dbReference>
<reference evidence="1 2" key="1">
    <citation type="submission" date="2019-04" db="EMBL/GenBank/DDBJ databases">
        <authorList>
            <consortium name="Wellcome Sanger Institute Data Sharing"/>
        </authorList>
    </citation>
    <scope>NUCLEOTIDE SEQUENCE [LARGE SCALE GENOMIC DNA]</scope>
</reference>
<reference evidence="1" key="2">
    <citation type="submission" date="2025-08" db="UniProtKB">
        <authorList>
            <consortium name="Ensembl"/>
        </authorList>
    </citation>
    <scope>IDENTIFICATION</scope>
</reference>